<sequence>MKNKIFILIASLSVVVGCKKFVEVDSPSTNVTSANIYEKDAMAASVLTGIYTKMSVSSIKYEGLSGICFYTGLSSDELTLIDGLGTPETDGFYTNTLGSQISGFGFWNDIYSQLYVINSAIEGISNSTSLTPTVKKQLLGEAKFLRGFCLFYLVNLYGDVPLVLSTDYKDNTLILRSAKTEVWKQIVQDLKEAQTLLNPDYLDATLTKPTQERVRPTKSAATAMLARAHLYLKDWKEAEAEASALINNPIYSLVTLDEVFLKNSKEAIWQLQPVHLGDNSQEAIAFILTPEFGLNYTPVSLSESLLNDFDLGDQRKLKWINNAVIDGITYTFAYKYKKINLTGDVSFPVEEYSTILRLSEQYLIRGEARIQQGKIAEGITDLNVLRDRATDKTVPADQQLKQLSISLSMNDALTAVEHERQIELFSEGGHRWLDLKRTGRVDDVMRVELPKKDPNSVWKSFKQYYPISLTELKNNPRLNQNEGY</sequence>
<evidence type="ECO:0000313" key="1">
    <source>
        <dbReference type="EMBL" id="MDR6785708.1"/>
    </source>
</evidence>
<accession>A0ACC6L2V6</accession>
<proteinExistence type="predicted"/>
<name>A0ACC6L2V6_9SPHI</name>
<evidence type="ECO:0000313" key="2">
    <source>
        <dbReference type="Proteomes" id="UP001246858"/>
    </source>
</evidence>
<gene>
    <name evidence="1" type="ORF">J2X78_004300</name>
</gene>
<comment type="caution">
    <text evidence="1">The sequence shown here is derived from an EMBL/GenBank/DDBJ whole genome shotgun (WGS) entry which is preliminary data.</text>
</comment>
<protein>
    <submittedName>
        <fullName evidence="1">Uncharacterized protein</fullName>
    </submittedName>
</protein>
<dbReference type="Proteomes" id="UP001246858">
    <property type="component" value="Unassembled WGS sequence"/>
</dbReference>
<dbReference type="EMBL" id="JAVDTF010000005">
    <property type="protein sequence ID" value="MDR6785708.1"/>
    <property type="molecule type" value="Genomic_DNA"/>
</dbReference>
<keyword evidence="2" id="KW-1185">Reference proteome</keyword>
<reference evidence="1" key="1">
    <citation type="submission" date="2023-07" db="EMBL/GenBank/DDBJ databases">
        <title>Sorghum-associated microbial communities from plants grown in Nebraska, USA.</title>
        <authorList>
            <person name="Schachtman D."/>
        </authorList>
    </citation>
    <scope>NUCLEOTIDE SEQUENCE</scope>
    <source>
        <strain evidence="1">2697</strain>
    </source>
</reference>
<organism evidence="1 2">
    <name type="scientific">Pedobacter africanus</name>
    <dbReference type="NCBI Taxonomy" id="151894"/>
    <lineage>
        <taxon>Bacteria</taxon>
        <taxon>Pseudomonadati</taxon>
        <taxon>Bacteroidota</taxon>
        <taxon>Sphingobacteriia</taxon>
        <taxon>Sphingobacteriales</taxon>
        <taxon>Sphingobacteriaceae</taxon>
        <taxon>Pedobacter</taxon>
    </lineage>
</organism>